<protein>
    <submittedName>
        <fullName evidence="1">Uncharacterized protein</fullName>
    </submittedName>
</protein>
<organism evidence="1">
    <name type="scientific">marine sediment metagenome</name>
    <dbReference type="NCBI Taxonomy" id="412755"/>
    <lineage>
        <taxon>unclassified sequences</taxon>
        <taxon>metagenomes</taxon>
        <taxon>ecological metagenomes</taxon>
    </lineage>
</organism>
<accession>X1PV51</accession>
<name>X1PV51_9ZZZZ</name>
<dbReference type="EMBL" id="BARV01024445">
    <property type="protein sequence ID" value="GAI46416.1"/>
    <property type="molecule type" value="Genomic_DNA"/>
</dbReference>
<proteinExistence type="predicted"/>
<gene>
    <name evidence="1" type="ORF">S06H3_39905</name>
</gene>
<comment type="caution">
    <text evidence="1">The sequence shown here is derived from an EMBL/GenBank/DDBJ whole genome shotgun (WGS) entry which is preliminary data.</text>
</comment>
<sequence length="106" mass="11813">MNSIKTAVTATKNKIAFTDTINLLNESERPCKVPFITFLYVASKGNMPEMVANGDCSQFINDSLVFEEKNIMSTKVYKVCDNGTCSIETFKGNESCIWVELPMVRG</sequence>
<reference evidence="1" key="1">
    <citation type="journal article" date="2014" name="Front. Microbiol.">
        <title>High frequency of phylogenetically diverse reductive dehalogenase-homologous genes in deep subseafloor sedimentary metagenomes.</title>
        <authorList>
            <person name="Kawai M."/>
            <person name="Futagami T."/>
            <person name="Toyoda A."/>
            <person name="Takaki Y."/>
            <person name="Nishi S."/>
            <person name="Hori S."/>
            <person name="Arai W."/>
            <person name="Tsubouchi T."/>
            <person name="Morono Y."/>
            <person name="Uchiyama I."/>
            <person name="Ito T."/>
            <person name="Fujiyama A."/>
            <person name="Inagaki F."/>
            <person name="Takami H."/>
        </authorList>
    </citation>
    <scope>NUCLEOTIDE SEQUENCE</scope>
    <source>
        <strain evidence="1">Expedition CK06-06</strain>
    </source>
</reference>
<evidence type="ECO:0000313" key="1">
    <source>
        <dbReference type="EMBL" id="GAI46416.1"/>
    </source>
</evidence>
<dbReference type="AlphaFoldDB" id="X1PV51"/>